<dbReference type="InterPro" id="IPR013420">
    <property type="entry name" value="CRISPR-assoc_prot_Cas8b/Csh1_C"/>
</dbReference>
<dbReference type="EMBL" id="JABTTE010000026">
    <property type="protein sequence ID" value="NSL53031.1"/>
    <property type="molecule type" value="Genomic_DNA"/>
</dbReference>
<evidence type="ECO:0000313" key="2">
    <source>
        <dbReference type="Proteomes" id="UP000625804"/>
    </source>
</evidence>
<dbReference type="InterPro" id="IPR013389">
    <property type="entry name" value="CRISPR-assoc_prot_Cas8b"/>
</dbReference>
<accession>A0A8J8K9D5</accession>
<dbReference type="RefSeq" id="WP_173732232.1">
    <property type="nucleotide sequence ID" value="NZ_JABTTE010000026.1"/>
</dbReference>
<dbReference type="NCBIfam" id="TIGR02556">
    <property type="entry name" value="cas_TM1802"/>
    <property type="match status" value="1"/>
</dbReference>
<proteinExistence type="predicted"/>
<organism evidence="1 2">
    <name type="scientific">Calidifontibacillus erzurumensis</name>
    <dbReference type="NCBI Taxonomy" id="2741433"/>
    <lineage>
        <taxon>Bacteria</taxon>
        <taxon>Bacillati</taxon>
        <taxon>Bacillota</taxon>
        <taxon>Bacilli</taxon>
        <taxon>Bacillales</taxon>
        <taxon>Bacillaceae</taxon>
        <taxon>Calidifontibacillus/Schinkia group</taxon>
        <taxon>Calidifontibacillus</taxon>
    </lineage>
</organism>
<gene>
    <name evidence="1" type="ORF">HR057_14840</name>
</gene>
<dbReference type="AlphaFoldDB" id="A0A8J8K9D5"/>
<reference evidence="1" key="1">
    <citation type="submission" date="2020-06" db="EMBL/GenBank/DDBJ databases">
        <title>A novel thermopfilic bacterium from Erzurum, Turkey.</title>
        <authorList>
            <person name="Adiguzel A."/>
            <person name="Ay H."/>
            <person name="Baltaci M.O."/>
        </authorList>
    </citation>
    <scope>NUCLEOTIDE SEQUENCE</scope>
    <source>
        <strain evidence="1">P2</strain>
    </source>
</reference>
<protein>
    <submittedName>
        <fullName evidence="1">TIGR02556 family CRISPR-associated protein</fullName>
    </submittedName>
</protein>
<sequence length="635" mass="74327">MIENIRYLGKQALKENSSIIENLVLPIPTSKKKQHILIVNFDLNQKKLILESYEVQDSSPIDFIWIGSADASNSPQWYGTVTNIEYLLNQTIPNLIERWDRNDPFYKKLQDVIKHFFLDLKISKKSDERYRFVINPQFLNGKITTDDAKKAKGEVTKLFYDFLQKEKGLKQNDIFAYSLAINGELVVKKPEYQSLVIKEKISVYENNEKGICSITNTEDYITGVTTKLKFNYYINDKINFASNIEEKNFIKNMAIGKKAYQEILAGEAFILRHLDTRFGSTLKCYVIPEFLFEPETNIPFKEWGEIIQQLVNTVKTVEIVENLRRETSSLMRRREKQNLLMLNFLFYVQSQKSLKISKLIENVPISNVVELHNAMIDAEKIGKNYFSSGSWKVGLNQIYYLIPMKEQRGENYEKRKILLVYESLLGKKRLDYQWLIAQLTHLGKVYYYEQFNSYQINEKNADFGLVRAMLQCQLLLSIFNKLNLLKGGNFLMSEKIFFQLDDDVIVDYLTEMRFNQAASSMFLLGVLIAEVGSKQYQERGSKAILHKINYQGMGKRKVQALSVDVFEKLSQYKLLYPNIEKIYAEHKRLFDESLVNWKLSDRETVFYLLSGYSFGTDRKLKFQRNKENLKEPVKN</sequence>
<comment type="caution">
    <text evidence="1">The sequence shown here is derived from an EMBL/GenBank/DDBJ whole genome shotgun (WGS) entry which is preliminary data.</text>
</comment>
<name>A0A8J8K9D5_9BACI</name>
<evidence type="ECO:0000313" key="1">
    <source>
        <dbReference type="EMBL" id="NSL53031.1"/>
    </source>
</evidence>
<dbReference type="NCBIfam" id="TIGR02591">
    <property type="entry name" value="cas_Csh1"/>
    <property type="match status" value="1"/>
</dbReference>
<dbReference type="Proteomes" id="UP000625804">
    <property type="component" value="Unassembled WGS sequence"/>
</dbReference>
<keyword evidence="2" id="KW-1185">Reference proteome</keyword>
<dbReference type="Pfam" id="PF09484">
    <property type="entry name" value="Cas_TM1802"/>
    <property type="match status" value="1"/>
</dbReference>